<gene>
    <name evidence="3" type="ORF">FHS83_001521</name>
</gene>
<comment type="caution">
    <text evidence="3">The sequence shown here is derived from an EMBL/GenBank/DDBJ whole genome shotgun (WGS) entry which is preliminary data.</text>
</comment>
<reference evidence="3 4" key="1">
    <citation type="submission" date="2020-03" db="EMBL/GenBank/DDBJ databases">
        <title>Genomic Encyclopedia of Type Strains, Phase IV (KMG-IV): sequencing the most valuable type-strain genomes for metagenomic binning, comparative biology and taxonomic classification.</title>
        <authorList>
            <person name="Goeker M."/>
        </authorList>
    </citation>
    <scope>NUCLEOTIDE SEQUENCE [LARGE SCALE GENOMIC DNA]</scope>
    <source>
        <strain evidence="3 4">DSM 19867</strain>
    </source>
</reference>
<evidence type="ECO:0000313" key="3">
    <source>
        <dbReference type="EMBL" id="NIK88203.1"/>
    </source>
</evidence>
<dbReference type="EMBL" id="JAASRM010000001">
    <property type="protein sequence ID" value="NIK88203.1"/>
    <property type="molecule type" value="Genomic_DNA"/>
</dbReference>
<feature type="chain" id="PRO_5032560746" evidence="2">
    <location>
        <begin position="27"/>
        <end position="346"/>
    </location>
</feature>
<name>A0A846MY44_9PROT</name>
<dbReference type="AlphaFoldDB" id="A0A846MY44"/>
<dbReference type="Proteomes" id="UP000570514">
    <property type="component" value="Unassembled WGS sequence"/>
</dbReference>
<accession>A0A846MY44</accession>
<evidence type="ECO:0000313" key="4">
    <source>
        <dbReference type="Proteomes" id="UP000570514"/>
    </source>
</evidence>
<dbReference type="RefSeq" id="WP_167082395.1">
    <property type="nucleotide sequence ID" value="NZ_BAAADC010000001.1"/>
</dbReference>
<feature type="signal peptide" evidence="2">
    <location>
        <begin position="1"/>
        <end position="26"/>
    </location>
</feature>
<evidence type="ECO:0000256" key="2">
    <source>
        <dbReference type="SAM" id="SignalP"/>
    </source>
</evidence>
<evidence type="ECO:0000256" key="1">
    <source>
        <dbReference type="SAM" id="MobiDB-lite"/>
    </source>
</evidence>
<proteinExistence type="predicted"/>
<organism evidence="3 4">
    <name type="scientific">Rhizomicrobium palustre</name>
    <dbReference type="NCBI Taxonomy" id="189966"/>
    <lineage>
        <taxon>Bacteria</taxon>
        <taxon>Pseudomonadati</taxon>
        <taxon>Pseudomonadota</taxon>
        <taxon>Alphaproteobacteria</taxon>
        <taxon>Micropepsales</taxon>
        <taxon>Micropepsaceae</taxon>
        <taxon>Rhizomicrobium</taxon>
    </lineage>
</organism>
<sequence length="346" mass="37630">MLRAVWGGVFAFGLLAASVLTTSAFAAPDTAPFQGNWVNDASRTVLNALGASDNEDVARIVVTQEGKSRLRVHLYGRCGSNCDWGSALGHPYTDAASSDMVRAIRADFQTPSGIKHLTLRPGSRSSLRFELVTDFTDRSGRHDYETSGSLRLDNAPPPPEKPMPAPVVFAARPSNAPQAAVALTPTPHHVAELPPARDEDEECTKVYPPDVIATPTPRGTVVKDFLHTLINFESDKLAAAKTVQVIRQYRFDEQCFIGRGKSKFTYWRVAGQFPKTAMAGSDCVEIQPDAITAQGGKVVAANRVIADFEGDTASASRAVQLLRSNKVNRQCFAARPNEKMVYWLAR</sequence>
<keyword evidence="2" id="KW-0732">Signal</keyword>
<protein>
    <submittedName>
        <fullName evidence="3">Uncharacterized protein</fullName>
    </submittedName>
</protein>
<feature type="region of interest" description="Disordered" evidence="1">
    <location>
        <begin position="140"/>
        <end position="162"/>
    </location>
</feature>
<keyword evidence="4" id="KW-1185">Reference proteome</keyword>